<evidence type="ECO:0000256" key="1">
    <source>
        <dbReference type="PROSITE-ProRule" id="PRU00023"/>
    </source>
</evidence>
<dbReference type="PROSITE" id="PS50297">
    <property type="entry name" value="ANK_REP_REGION"/>
    <property type="match status" value="1"/>
</dbReference>
<proteinExistence type="predicted"/>
<protein>
    <submittedName>
        <fullName evidence="4">Uncharacterized protein</fullName>
    </submittedName>
</protein>
<sequence length="507" mass="56556">MPNEYGSVVCHCERNGLSKSETTVIEADSVEVRLIYSSAAAISEMEMCISGYGYRQAQGVLRATFMRLYVSRRVPPKQALHGGTKVLIVGGWYLRGHNYTAMFAGGRSPALAELAQRLSFVHSCLLTEGVDCVRELPETDAETVVLETCNEMMKYPLNYSLLATPPPDHNGNSLLHLCAWRSEISSRFYLRDFDVVARDSEGRTPLHLAISHANLFSIQALISHCPSAIDVLDDRGETPQDLMLKSQNPHIACTVAQSVEAVRQRNAKVNEERSPLTKESVNSTALWVMTNGETVTDEQRLAYGSSLTSSCLVQTQDRCSQNKSINQSSDLSDVDSPHQNGSSQSSDDSRHVRIESACISEGCMIDFRTVDLVDSMFDDWSKFLGGDMRINCVLSERNLRELKKKNSKNTKIKKLDSKIRTLLWKLTKEEKSEAANSKPLLREWILGQQIGIQKTIHRTCFKQIGCSSDCHMSSEGSSWMEGPLSMDVHIPDSPTIAGMWNALERFF</sequence>
<keyword evidence="3" id="KW-1185">Reference proteome</keyword>
<dbReference type="InterPro" id="IPR002110">
    <property type="entry name" value="Ankyrin_rpt"/>
</dbReference>
<accession>A0A914RSH6</accession>
<dbReference type="Pfam" id="PF00023">
    <property type="entry name" value="Ank"/>
    <property type="match status" value="1"/>
</dbReference>
<dbReference type="SUPFAM" id="SSF48403">
    <property type="entry name" value="Ankyrin repeat"/>
    <property type="match status" value="1"/>
</dbReference>
<feature type="compositionally biased region" description="Polar residues" evidence="2">
    <location>
        <begin position="323"/>
        <end position="346"/>
    </location>
</feature>
<feature type="repeat" description="ANK" evidence="1">
    <location>
        <begin position="201"/>
        <end position="224"/>
    </location>
</feature>
<dbReference type="WBParaSite" id="PEQ_0000926801-mRNA-1">
    <property type="protein sequence ID" value="PEQ_0000926801-mRNA-1"/>
    <property type="gene ID" value="PEQ_0000926801"/>
</dbReference>
<organism evidence="3 4">
    <name type="scientific">Parascaris equorum</name>
    <name type="common">Equine roundworm</name>
    <dbReference type="NCBI Taxonomy" id="6256"/>
    <lineage>
        <taxon>Eukaryota</taxon>
        <taxon>Metazoa</taxon>
        <taxon>Ecdysozoa</taxon>
        <taxon>Nematoda</taxon>
        <taxon>Chromadorea</taxon>
        <taxon>Rhabditida</taxon>
        <taxon>Spirurina</taxon>
        <taxon>Ascaridomorpha</taxon>
        <taxon>Ascaridoidea</taxon>
        <taxon>Ascarididae</taxon>
        <taxon>Parascaris</taxon>
    </lineage>
</organism>
<evidence type="ECO:0000313" key="4">
    <source>
        <dbReference type="WBParaSite" id="PEQ_0000926801-mRNA-1"/>
    </source>
</evidence>
<dbReference type="PROSITE" id="PS50088">
    <property type="entry name" value="ANK_REPEAT"/>
    <property type="match status" value="1"/>
</dbReference>
<evidence type="ECO:0000256" key="2">
    <source>
        <dbReference type="SAM" id="MobiDB-lite"/>
    </source>
</evidence>
<reference evidence="4" key="1">
    <citation type="submission" date="2022-11" db="UniProtKB">
        <authorList>
            <consortium name="WormBaseParasite"/>
        </authorList>
    </citation>
    <scope>IDENTIFICATION</scope>
</reference>
<dbReference type="InterPro" id="IPR036770">
    <property type="entry name" value="Ankyrin_rpt-contain_sf"/>
</dbReference>
<evidence type="ECO:0000313" key="3">
    <source>
        <dbReference type="Proteomes" id="UP000887564"/>
    </source>
</evidence>
<keyword evidence="1" id="KW-0040">ANK repeat</keyword>
<name>A0A914RSH6_PAREQ</name>
<feature type="region of interest" description="Disordered" evidence="2">
    <location>
        <begin position="323"/>
        <end position="351"/>
    </location>
</feature>
<dbReference type="Proteomes" id="UP000887564">
    <property type="component" value="Unplaced"/>
</dbReference>
<dbReference type="Gene3D" id="1.25.40.20">
    <property type="entry name" value="Ankyrin repeat-containing domain"/>
    <property type="match status" value="1"/>
</dbReference>
<dbReference type="AlphaFoldDB" id="A0A914RSH6"/>